<dbReference type="PROSITE" id="PS51203">
    <property type="entry name" value="CS"/>
    <property type="match status" value="1"/>
</dbReference>
<organism evidence="11 12">
    <name type="scientific">Nicrophorus vespilloides</name>
    <name type="common">Boreal carrion beetle</name>
    <dbReference type="NCBI Taxonomy" id="110193"/>
    <lineage>
        <taxon>Eukaryota</taxon>
        <taxon>Metazoa</taxon>
        <taxon>Ecdysozoa</taxon>
        <taxon>Arthropoda</taxon>
        <taxon>Hexapoda</taxon>
        <taxon>Insecta</taxon>
        <taxon>Pterygota</taxon>
        <taxon>Neoptera</taxon>
        <taxon>Endopterygota</taxon>
        <taxon>Coleoptera</taxon>
        <taxon>Polyphaga</taxon>
        <taxon>Staphyliniformia</taxon>
        <taxon>Silphidae</taxon>
        <taxon>Nicrophorinae</taxon>
        <taxon>Nicrophorus</taxon>
    </lineage>
</organism>
<evidence type="ECO:0000256" key="8">
    <source>
        <dbReference type="ARBA" id="ARBA00049982"/>
    </source>
</evidence>
<dbReference type="InterPro" id="IPR056496">
    <property type="entry name" value="CS_DNAAF11_C"/>
</dbReference>
<keyword evidence="9" id="KW-0175">Coiled coil</keyword>
<dbReference type="SMART" id="SM00365">
    <property type="entry name" value="LRR_SD22"/>
    <property type="match status" value="3"/>
</dbReference>
<dbReference type="PANTHER" id="PTHR18849">
    <property type="entry name" value="LEUCINE RICH REPEAT PROTEIN"/>
    <property type="match status" value="1"/>
</dbReference>
<evidence type="ECO:0000256" key="2">
    <source>
        <dbReference type="ARBA" id="ARBA00004496"/>
    </source>
</evidence>
<evidence type="ECO:0000256" key="6">
    <source>
        <dbReference type="ARBA" id="ARBA00023069"/>
    </source>
</evidence>
<name>A0ABM1N0J0_NICVS</name>
<dbReference type="Gene3D" id="3.80.10.10">
    <property type="entry name" value="Ribonuclease Inhibitor"/>
    <property type="match status" value="1"/>
</dbReference>
<dbReference type="RefSeq" id="XP_017780340.1">
    <property type="nucleotide sequence ID" value="XM_017924851.1"/>
</dbReference>
<sequence length="355" mass="41670">MINVFFTTVTEELVRKKSEHNECVIGTLEELSLHQEDVEKIEYLHNWCKGLQILYLQSNLISKIENLNKLKQLEYLNLAINNIEKIENLERCESLQKLDLTLNFIGELESVRNLIPNIHLRQLYLTGNPCTEYEGYRDYVIAILEQIETLDNVSITRSERIKAKQKLRESEKTIRRAQKEYEKFREEQKARLSIVDDTIDDESFWKSTSEHAPETRLEISRRSRLARGKDKKEEVGETKAISVFNRDGRPLNMNQAKVQFKFDDSDSESYTLDISVYKFLDTSYIDVDLQPIFVKITIKGKIFQYVFPEEIITNKSKVQRSQTTGHLLLTMPKLNYKSNIIKSKALPKPRLEKNR</sequence>
<dbReference type="Pfam" id="PF14580">
    <property type="entry name" value="LRR_9"/>
    <property type="match status" value="1"/>
</dbReference>
<evidence type="ECO:0000259" key="10">
    <source>
        <dbReference type="PROSITE" id="PS51203"/>
    </source>
</evidence>
<dbReference type="Proteomes" id="UP000695000">
    <property type="component" value="Unplaced"/>
</dbReference>
<keyword evidence="5" id="KW-0677">Repeat</keyword>
<keyword evidence="3" id="KW-0963">Cytoplasm</keyword>
<feature type="coiled-coil region" evidence="9">
    <location>
        <begin position="160"/>
        <end position="187"/>
    </location>
</feature>
<dbReference type="PANTHER" id="PTHR18849:SF0">
    <property type="entry name" value="CILIA- AND FLAGELLA-ASSOCIATED PROTEIN 410-RELATED"/>
    <property type="match status" value="1"/>
</dbReference>
<feature type="domain" description="CS" evidence="10">
    <location>
        <begin position="257"/>
        <end position="352"/>
    </location>
</feature>
<evidence type="ECO:0000256" key="5">
    <source>
        <dbReference type="ARBA" id="ARBA00022737"/>
    </source>
</evidence>
<keyword evidence="4" id="KW-0433">Leucine-rich repeat</keyword>
<keyword evidence="7" id="KW-0966">Cell projection</keyword>
<dbReference type="InterPro" id="IPR007052">
    <property type="entry name" value="CS_dom"/>
</dbReference>
<evidence type="ECO:0000256" key="4">
    <source>
        <dbReference type="ARBA" id="ARBA00022614"/>
    </source>
</evidence>
<evidence type="ECO:0000313" key="12">
    <source>
        <dbReference type="RefSeq" id="XP_017780340.1"/>
    </source>
</evidence>
<comment type="subcellular location">
    <subcellularLocation>
        <location evidence="1">Cell projection</location>
        <location evidence="1">Cilium</location>
    </subcellularLocation>
    <subcellularLocation>
        <location evidence="2">Cytoplasm</location>
    </subcellularLocation>
</comment>
<keyword evidence="6" id="KW-0969">Cilium</keyword>
<comment type="similarity">
    <text evidence="8">Belongs to the tilB family.</text>
</comment>
<evidence type="ECO:0000256" key="9">
    <source>
        <dbReference type="SAM" id="Coils"/>
    </source>
</evidence>
<dbReference type="Pfam" id="PF23602">
    <property type="entry name" value="CS_DNAAF11_C"/>
    <property type="match status" value="1"/>
</dbReference>
<dbReference type="PROSITE" id="PS51450">
    <property type="entry name" value="LRR"/>
    <property type="match status" value="3"/>
</dbReference>
<keyword evidence="11" id="KW-1185">Reference proteome</keyword>
<evidence type="ECO:0000313" key="11">
    <source>
        <dbReference type="Proteomes" id="UP000695000"/>
    </source>
</evidence>
<gene>
    <name evidence="12" type="primary">LOC108565413</name>
</gene>
<dbReference type="GeneID" id="108565413"/>
<reference evidence="12" key="1">
    <citation type="submission" date="2025-08" db="UniProtKB">
        <authorList>
            <consortium name="RefSeq"/>
        </authorList>
    </citation>
    <scope>IDENTIFICATION</scope>
    <source>
        <tissue evidence="12">Whole Larva</tissue>
    </source>
</reference>
<evidence type="ECO:0000256" key="1">
    <source>
        <dbReference type="ARBA" id="ARBA00004138"/>
    </source>
</evidence>
<dbReference type="InterPro" id="IPR001611">
    <property type="entry name" value="Leu-rich_rpt"/>
</dbReference>
<proteinExistence type="inferred from homology"/>
<evidence type="ECO:0000256" key="7">
    <source>
        <dbReference type="ARBA" id="ARBA00023273"/>
    </source>
</evidence>
<accession>A0ABM1N0J0</accession>
<dbReference type="InterPro" id="IPR032675">
    <property type="entry name" value="LRR_dom_sf"/>
</dbReference>
<protein>
    <submittedName>
        <fullName evidence="12">Protein tilB</fullName>
    </submittedName>
</protein>
<dbReference type="SUPFAM" id="SSF52058">
    <property type="entry name" value="L domain-like"/>
    <property type="match status" value="1"/>
</dbReference>
<evidence type="ECO:0000256" key="3">
    <source>
        <dbReference type="ARBA" id="ARBA00022490"/>
    </source>
</evidence>